<dbReference type="InterPro" id="IPR043130">
    <property type="entry name" value="CDP-OH_PTrfase_TM_dom"/>
</dbReference>
<dbReference type="EMBL" id="JNUP01000027">
    <property type="protein sequence ID" value="KGE73474.1"/>
    <property type="molecule type" value="Genomic_DNA"/>
</dbReference>
<organism evidence="18 19">
    <name type="scientific">Spirochaeta lutea</name>
    <dbReference type="NCBI Taxonomy" id="1480694"/>
    <lineage>
        <taxon>Bacteria</taxon>
        <taxon>Pseudomonadati</taxon>
        <taxon>Spirochaetota</taxon>
        <taxon>Spirochaetia</taxon>
        <taxon>Spirochaetales</taxon>
        <taxon>Spirochaetaceae</taxon>
        <taxon>Spirochaeta</taxon>
    </lineage>
</organism>
<dbReference type="eggNOG" id="COG0558">
    <property type="taxonomic scope" value="Bacteria"/>
</dbReference>
<dbReference type="GO" id="GO:0008444">
    <property type="term" value="F:CDP-diacylglycerol-glycerol-3-phosphate 3-phosphatidyltransferase activity"/>
    <property type="evidence" value="ECO:0007669"/>
    <property type="project" value="UniProtKB-UniRule"/>
</dbReference>
<evidence type="ECO:0000256" key="9">
    <source>
        <dbReference type="ARBA" id="ARBA00022989"/>
    </source>
</evidence>
<feature type="transmembrane region" description="Helical" evidence="17">
    <location>
        <begin position="34"/>
        <end position="56"/>
    </location>
</feature>
<dbReference type="Proteomes" id="UP000029692">
    <property type="component" value="Unassembled WGS sequence"/>
</dbReference>
<evidence type="ECO:0000313" key="19">
    <source>
        <dbReference type="Proteomes" id="UP000029692"/>
    </source>
</evidence>
<dbReference type="PANTHER" id="PTHR14269">
    <property type="entry name" value="CDP-DIACYLGLYCEROL--GLYCEROL-3-PHOSPHATE 3-PHOSPHATIDYLTRANSFERASE-RELATED"/>
    <property type="match status" value="1"/>
</dbReference>
<dbReference type="PIRSF" id="PIRSF000847">
    <property type="entry name" value="Phos_ph_gly_syn"/>
    <property type="match status" value="1"/>
</dbReference>
<dbReference type="PANTHER" id="PTHR14269:SF11">
    <property type="entry name" value="CDP-DIACYLGLYCEROL--GLYCEROL-3-PHOSPHATE 3-PHOSPHATIDYLTRANSFERASE"/>
    <property type="match status" value="1"/>
</dbReference>
<evidence type="ECO:0000256" key="2">
    <source>
        <dbReference type="ARBA" id="ARBA00005042"/>
    </source>
</evidence>
<evidence type="ECO:0000256" key="8">
    <source>
        <dbReference type="ARBA" id="ARBA00022692"/>
    </source>
</evidence>
<evidence type="ECO:0000256" key="5">
    <source>
        <dbReference type="ARBA" id="ARBA00014944"/>
    </source>
</evidence>
<feature type="transmembrane region" description="Helical" evidence="17">
    <location>
        <begin position="76"/>
        <end position="102"/>
    </location>
</feature>
<comment type="similarity">
    <text evidence="3 16">Belongs to the CDP-alcohol phosphatidyltransferase class-I family.</text>
</comment>
<accession>A0A098R0J9</accession>
<comment type="subcellular location">
    <subcellularLocation>
        <location evidence="1">Membrane</location>
        <topology evidence="1">Multi-pass membrane protein</topology>
    </subcellularLocation>
</comment>
<keyword evidence="13" id="KW-1208">Phospholipid metabolism</keyword>
<name>A0A098R0J9_9SPIO</name>
<evidence type="ECO:0000256" key="6">
    <source>
        <dbReference type="ARBA" id="ARBA00022516"/>
    </source>
</evidence>
<keyword evidence="8 17" id="KW-0812">Transmembrane</keyword>
<keyword evidence="10" id="KW-0443">Lipid metabolism</keyword>
<keyword evidence="11 17" id="KW-0472">Membrane</keyword>
<evidence type="ECO:0000256" key="12">
    <source>
        <dbReference type="ARBA" id="ARBA00023209"/>
    </source>
</evidence>
<evidence type="ECO:0000256" key="1">
    <source>
        <dbReference type="ARBA" id="ARBA00004141"/>
    </source>
</evidence>
<dbReference type="AlphaFoldDB" id="A0A098R0J9"/>
<dbReference type="RefSeq" id="WP_037545987.1">
    <property type="nucleotide sequence ID" value="NZ_JNUP01000027.1"/>
</dbReference>
<comment type="pathway">
    <text evidence="2">Phospholipid metabolism; phosphatidylglycerol biosynthesis; phosphatidylglycerol from CDP-diacylglycerol: step 1/2.</text>
</comment>
<evidence type="ECO:0000256" key="14">
    <source>
        <dbReference type="ARBA" id="ARBA00048586"/>
    </source>
</evidence>
<dbReference type="OrthoDB" id="9796672at2"/>
<evidence type="ECO:0000256" key="15">
    <source>
        <dbReference type="NCBIfam" id="TIGR00560"/>
    </source>
</evidence>
<feature type="transmembrane region" description="Helical" evidence="17">
    <location>
        <begin position="7"/>
        <end position="28"/>
    </location>
</feature>
<evidence type="ECO:0000256" key="13">
    <source>
        <dbReference type="ARBA" id="ARBA00023264"/>
    </source>
</evidence>
<dbReference type="GO" id="GO:0016020">
    <property type="term" value="C:membrane"/>
    <property type="evidence" value="ECO:0007669"/>
    <property type="project" value="UniProtKB-SubCell"/>
</dbReference>
<evidence type="ECO:0000313" key="18">
    <source>
        <dbReference type="EMBL" id="KGE73474.1"/>
    </source>
</evidence>
<keyword evidence="6" id="KW-0444">Lipid biosynthesis</keyword>
<keyword evidence="9 17" id="KW-1133">Transmembrane helix</keyword>
<evidence type="ECO:0000256" key="17">
    <source>
        <dbReference type="SAM" id="Phobius"/>
    </source>
</evidence>
<keyword evidence="12" id="KW-0594">Phospholipid biosynthesis</keyword>
<feature type="transmembrane region" description="Helical" evidence="17">
    <location>
        <begin position="162"/>
        <end position="185"/>
    </location>
</feature>
<dbReference type="InterPro" id="IPR048254">
    <property type="entry name" value="CDP_ALCOHOL_P_TRANSF_CS"/>
</dbReference>
<dbReference type="STRING" id="1480694.DC28_03600"/>
<keyword evidence="19" id="KW-1185">Reference proteome</keyword>
<comment type="catalytic activity">
    <reaction evidence="14">
        <text>a CDP-1,2-diacyl-sn-glycerol + sn-glycerol 3-phosphate = a 1,2-diacyl-sn-glycero-3-phospho-(1'-sn-glycero-3'-phosphate) + CMP + H(+)</text>
        <dbReference type="Rhea" id="RHEA:12593"/>
        <dbReference type="ChEBI" id="CHEBI:15378"/>
        <dbReference type="ChEBI" id="CHEBI:57597"/>
        <dbReference type="ChEBI" id="CHEBI:58332"/>
        <dbReference type="ChEBI" id="CHEBI:60110"/>
        <dbReference type="ChEBI" id="CHEBI:60377"/>
        <dbReference type="EC" id="2.7.8.5"/>
    </reaction>
</comment>
<dbReference type="GO" id="GO:0046474">
    <property type="term" value="P:glycerophospholipid biosynthetic process"/>
    <property type="evidence" value="ECO:0007669"/>
    <property type="project" value="TreeGrafter"/>
</dbReference>
<dbReference type="Gene3D" id="1.20.120.1760">
    <property type="match status" value="1"/>
</dbReference>
<protein>
    <recommendedName>
        <fullName evidence="5 15">CDP-diacylglycerol--glycerol-3-phosphate 3-phosphatidyltransferase</fullName>
        <ecNumber evidence="4 15">2.7.8.5</ecNumber>
    </recommendedName>
</protein>
<feature type="transmembrane region" description="Helical" evidence="17">
    <location>
        <begin position="108"/>
        <end position="125"/>
    </location>
</feature>
<evidence type="ECO:0000256" key="10">
    <source>
        <dbReference type="ARBA" id="ARBA00023098"/>
    </source>
</evidence>
<dbReference type="PROSITE" id="PS00379">
    <property type="entry name" value="CDP_ALCOHOL_P_TRANSF"/>
    <property type="match status" value="1"/>
</dbReference>
<evidence type="ECO:0000256" key="11">
    <source>
        <dbReference type="ARBA" id="ARBA00023136"/>
    </source>
</evidence>
<comment type="caution">
    <text evidence="18">The sequence shown here is derived from an EMBL/GenBank/DDBJ whole genome shotgun (WGS) entry which is preliminary data.</text>
</comment>
<sequence length="193" mass="21459">MNLPNSLTVLRIIFAPVFFLLYWIPFWAGFSSPVLYVLIWVVFLFIEVTDVIDGYLARKLDMVTDLGKLLDPFSDVISRITYFISFAVVGIMHPVFCLIILYREFGIVFIRMILAQKGIALAAGAGGKLKSVFYSLGAAAGLGMTGLGWFSDNAATQELFQLVTHGIFGIATVLALVSFVQYLVIFRKAVRQQ</sequence>
<dbReference type="InterPro" id="IPR000462">
    <property type="entry name" value="CDP-OH_P_trans"/>
</dbReference>
<keyword evidence="7 16" id="KW-0808">Transferase</keyword>
<evidence type="ECO:0000256" key="4">
    <source>
        <dbReference type="ARBA" id="ARBA00013170"/>
    </source>
</evidence>
<dbReference type="EC" id="2.7.8.5" evidence="4 15"/>
<evidence type="ECO:0000256" key="7">
    <source>
        <dbReference type="ARBA" id="ARBA00022679"/>
    </source>
</evidence>
<feature type="transmembrane region" description="Helical" evidence="17">
    <location>
        <begin position="132"/>
        <end position="150"/>
    </location>
</feature>
<dbReference type="InterPro" id="IPR050324">
    <property type="entry name" value="CDP-alcohol_PTase-I"/>
</dbReference>
<gene>
    <name evidence="18" type="ORF">DC28_03600</name>
</gene>
<proteinExistence type="inferred from homology"/>
<evidence type="ECO:0000256" key="16">
    <source>
        <dbReference type="RuleBase" id="RU003750"/>
    </source>
</evidence>
<reference evidence="18 19" key="1">
    <citation type="submission" date="2014-05" db="EMBL/GenBank/DDBJ databases">
        <title>De novo Genome Sequence of Spirocheata sp.</title>
        <authorList>
            <person name="Shivani Y."/>
            <person name="Subhash Y."/>
            <person name="Tushar L."/>
            <person name="Sasikala C."/>
            <person name="Ramana C.V."/>
        </authorList>
    </citation>
    <scope>NUCLEOTIDE SEQUENCE [LARGE SCALE GENOMIC DNA]</scope>
    <source>
        <strain evidence="18 19">JC230</strain>
    </source>
</reference>
<dbReference type="Pfam" id="PF01066">
    <property type="entry name" value="CDP-OH_P_transf"/>
    <property type="match status" value="1"/>
</dbReference>
<evidence type="ECO:0000256" key="3">
    <source>
        <dbReference type="ARBA" id="ARBA00010441"/>
    </source>
</evidence>
<dbReference type="NCBIfam" id="TIGR00560">
    <property type="entry name" value="pgsA"/>
    <property type="match status" value="1"/>
</dbReference>
<dbReference type="InterPro" id="IPR004570">
    <property type="entry name" value="Phosphatidylglycerol_P_synth"/>
</dbReference>